<sequence length="186" mass="21841">MSNRTLLSLFRPLHYLRSSWTLTREILVTFYIKVFIFLGLGSFDGVRNFSSTHTVQYERLFLNRESSWEPGLRSVEASPLLNRRSYLYDTFFEDSAITDREHITINIEESKKSTISLPTANTWIQLFYEIFGDRYSPLKGHHQPSYMEKYPSRHIFRPGLRPEIFRTSALPPPTRVVTTNPNLLMT</sequence>
<dbReference type="EMBL" id="MCFE01000539">
    <property type="protein sequence ID" value="ORX88147.1"/>
    <property type="molecule type" value="Genomic_DNA"/>
</dbReference>
<proteinExistence type="predicted"/>
<organism evidence="1 2">
    <name type="scientific">Basidiobolus meristosporus CBS 931.73</name>
    <dbReference type="NCBI Taxonomy" id="1314790"/>
    <lineage>
        <taxon>Eukaryota</taxon>
        <taxon>Fungi</taxon>
        <taxon>Fungi incertae sedis</taxon>
        <taxon>Zoopagomycota</taxon>
        <taxon>Entomophthoromycotina</taxon>
        <taxon>Basidiobolomycetes</taxon>
        <taxon>Basidiobolales</taxon>
        <taxon>Basidiobolaceae</taxon>
        <taxon>Basidiobolus</taxon>
    </lineage>
</organism>
<dbReference type="InParanoid" id="A0A1Y1XQY7"/>
<protein>
    <submittedName>
        <fullName evidence="1">Uncharacterized protein</fullName>
    </submittedName>
</protein>
<accession>A0A1Y1XQY7</accession>
<name>A0A1Y1XQY7_9FUNG</name>
<dbReference type="AlphaFoldDB" id="A0A1Y1XQY7"/>
<comment type="caution">
    <text evidence="1">The sequence shown here is derived from an EMBL/GenBank/DDBJ whole genome shotgun (WGS) entry which is preliminary data.</text>
</comment>
<gene>
    <name evidence="1" type="ORF">K493DRAFT_385503</name>
</gene>
<evidence type="ECO:0000313" key="2">
    <source>
        <dbReference type="Proteomes" id="UP000193498"/>
    </source>
</evidence>
<reference evidence="1 2" key="1">
    <citation type="submission" date="2016-07" db="EMBL/GenBank/DDBJ databases">
        <title>Pervasive Adenine N6-methylation of Active Genes in Fungi.</title>
        <authorList>
            <consortium name="DOE Joint Genome Institute"/>
            <person name="Mondo S.J."/>
            <person name="Dannebaum R.O."/>
            <person name="Kuo R.C."/>
            <person name="Labutti K."/>
            <person name="Haridas S."/>
            <person name="Kuo A."/>
            <person name="Salamov A."/>
            <person name="Ahrendt S.R."/>
            <person name="Lipzen A."/>
            <person name="Sullivan W."/>
            <person name="Andreopoulos W.B."/>
            <person name="Clum A."/>
            <person name="Lindquist E."/>
            <person name="Daum C."/>
            <person name="Ramamoorthy G.K."/>
            <person name="Gryganskyi A."/>
            <person name="Culley D."/>
            <person name="Magnuson J.K."/>
            <person name="James T.Y."/>
            <person name="O'Malley M.A."/>
            <person name="Stajich J.E."/>
            <person name="Spatafora J.W."/>
            <person name="Visel A."/>
            <person name="Grigoriev I.V."/>
        </authorList>
    </citation>
    <scope>NUCLEOTIDE SEQUENCE [LARGE SCALE GENOMIC DNA]</scope>
    <source>
        <strain evidence="1 2">CBS 931.73</strain>
    </source>
</reference>
<evidence type="ECO:0000313" key="1">
    <source>
        <dbReference type="EMBL" id="ORX88147.1"/>
    </source>
</evidence>
<dbReference type="Proteomes" id="UP000193498">
    <property type="component" value="Unassembled WGS sequence"/>
</dbReference>
<keyword evidence="2" id="KW-1185">Reference proteome</keyword>